<organism evidence="1 2">
    <name type="scientific">Salinisphaera orenii YIM 95161</name>
    <dbReference type="NCBI Taxonomy" id="1051139"/>
    <lineage>
        <taxon>Bacteria</taxon>
        <taxon>Pseudomonadati</taxon>
        <taxon>Pseudomonadota</taxon>
        <taxon>Gammaproteobacteria</taxon>
        <taxon>Salinisphaerales</taxon>
        <taxon>Salinisphaeraceae</taxon>
        <taxon>Salinisphaera</taxon>
    </lineage>
</organism>
<evidence type="ECO:0000313" key="1">
    <source>
        <dbReference type="EMBL" id="ROO25232.1"/>
    </source>
</evidence>
<dbReference type="RefSeq" id="WP_123592158.1">
    <property type="nucleotide sequence ID" value="NZ_AYKF01000117.1"/>
</dbReference>
<protein>
    <submittedName>
        <fullName evidence="1">Membrane protein</fullName>
    </submittedName>
</protein>
<dbReference type="InterPro" id="IPR052948">
    <property type="entry name" value="Low_temp-induced_all0457"/>
</dbReference>
<comment type="caution">
    <text evidence="1">The sequence shown here is derived from an EMBL/GenBank/DDBJ whole genome shotgun (WGS) entry which is preliminary data.</text>
</comment>
<dbReference type="AlphaFoldDB" id="A0A423PHX0"/>
<accession>A0A423PHX0</accession>
<evidence type="ECO:0000313" key="2">
    <source>
        <dbReference type="Proteomes" id="UP000285123"/>
    </source>
</evidence>
<dbReference type="Proteomes" id="UP000285123">
    <property type="component" value="Unassembled WGS sequence"/>
</dbReference>
<dbReference type="OrthoDB" id="8775484at2"/>
<proteinExistence type="predicted"/>
<reference evidence="1 2" key="1">
    <citation type="submission" date="2013-10" db="EMBL/GenBank/DDBJ databases">
        <title>Salinisphaera halophila YIM 95161 Genome Sequencing.</title>
        <authorList>
            <person name="Lai Q."/>
            <person name="Li C."/>
            <person name="Shao Z."/>
        </authorList>
    </citation>
    <scope>NUCLEOTIDE SEQUENCE [LARGE SCALE GENOMIC DNA]</scope>
    <source>
        <strain evidence="1 2">YIM 95161</strain>
    </source>
</reference>
<dbReference type="PANTHER" id="PTHR36109:SF2">
    <property type="entry name" value="MEMBRANE PROTEIN"/>
    <property type="match status" value="1"/>
</dbReference>
<sequence>MKRRLYFLLPDIETTQRVVDDLLLARVTENDMYVVAREDAQTRDLPQAGVSQTSDLAGSAERGAAAGGVTGVLAGLAAMAFPPAGIAVGGGMVAATGLGGAGFGAWVSSMIGIRHNNAKVEQYEQAIRDGRVLMMVDVDDGRVDEIQNVVRDNHPDARIEGTDPHKPAFP</sequence>
<dbReference type="EMBL" id="AYKF01000117">
    <property type="protein sequence ID" value="ROO25232.1"/>
    <property type="molecule type" value="Genomic_DNA"/>
</dbReference>
<gene>
    <name evidence="1" type="ORF">SAHL_14695</name>
</gene>
<dbReference type="PANTHER" id="PTHR36109">
    <property type="entry name" value="MEMBRANE PROTEIN-RELATED"/>
    <property type="match status" value="1"/>
</dbReference>
<name>A0A423PHX0_9GAMM</name>